<gene>
    <name evidence="2" type="ORF">SAMN05444280_1442</name>
</gene>
<dbReference type="EMBL" id="FQZE01000044">
    <property type="protein sequence ID" value="SHJ96814.1"/>
    <property type="molecule type" value="Genomic_DNA"/>
</dbReference>
<dbReference type="OrthoDB" id="596512at2"/>
<feature type="signal peptide" evidence="1">
    <location>
        <begin position="1"/>
        <end position="19"/>
    </location>
</feature>
<dbReference type="AlphaFoldDB" id="A0A1M6NMG2"/>
<sequence length="480" mass="54408">MIKYFLFIALSISFFAANAQSPVNGTVENSTLAATDDAMPLWLSSNRNGKVIPTGSFWNISELSIGQNGTANSSSSFSYSWGGNYVVALGESGFHHHLNQLFAGISLNNWALTAGAFRDPVRYAGLSTTNGNLARSRNARPYPKVRLSTAAWKPVPFTNNHLHFKAEYDEGLLNDDRYVSNARMHHKSLYFRVQPAPSWKITAGLEHHVMWSGTSRNEEIGELPRDLKAYLRYITGSSGSEEFPLTDRNNRAGNQLGTYQLEVRKYFAEMELTFYLSHPFEDLSGMNWRNWPDNLLGIHIHFNSNKPKEKQWITDVVYEFTNTRQQSIRDSLYEWNETTGKWARQEPDNYFNHSVYKNSMTYHWQVMVSPLFFPVTLGEDGLPTDGRYALGSNRFFAHHVGARGYLFSEYLKWKGLLTYIRHLGLHGKPYDTARNQLSGLLEMHYASPRFPVELGIAIAADAGNVTGKNGGIELSIAKRF</sequence>
<evidence type="ECO:0000256" key="1">
    <source>
        <dbReference type="SAM" id="SignalP"/>
    </source>
</evidence>
<protein>
    <submittedName>
        <fullName evidence="2">Capsule assembly protein Wzi</fullName>
    </submittedName>
</protein>
<dbReference type="Proteomes" id="UP000184050">
    <property type="component" value="Unassembled WGS sequence"/>
</dbReference>
<feature type="chain" id="PRO_5013382476" evidence="1">
    <location>
        <begin position="20"/>
        <end position="480"/>
    </location>
</feature>
<dbReference type="RefSeq" id="WP_073173579.1">
    <property type="nucleotide sequence ID" value="NZ_FQZE01000044.1"/>
</dbReference>
<dbReference type="InterPro" id="IPR038636">
    <property type="entry name" value="Wzi_sf"/>
</dbReference>
<name>A0A1M6NMG2_9BACT</name>
<keyword evidence="3" id="KW-1185">Reference proteome</keyword>
<reference evidence="2 3" key="1">
    <citation type="submission" date="2016-11" db="EMBL/GenBank/DDBJ databases">
        <authorList>
            <person name="Jaros S."/>
            <person name="Januszkiewicz K."/>
            <person name="Wedrychowicz H."/>
        </authorList>
    </citation>
    <scope>NUCLEOTIDE SEQUENCE [LARGE SCALE GENOMIC DNA]</scope>
    <source>
        <strain evidence="2 3">DSM 27063</strain>
    </source>
</reference>
<dbReference type="Gene3D" id="2.40.160.130">
    <property type="entry name" value="Capsule assembly protein Wzi"/>
    <property type="match status" value="1"/>
</dbReference>
<evidence type="ECO:0000313" key="2">
    <source>
        <dbReference type="EMBL" id="SHJ96814.1"/>
    </source>
</evidence>
<dbReference type="Pfam" id="PF14052">
    <property type="entry name" value="Caps_assemb_Wzi"/>
    <property type="match status" value="1"/>
</dbReference>
<dbReference type="InterPro" id="IPR026950">
    <property type="entry name" value="Caps_assemb_Wzi"/>
</dbReference>
<keyword evidence="1" id="KW-0732">Signal</keyword>
<proteinExistence type="predicted"/>
<dbReference type="STRING" id="1168035.SAMN05444280_1442"/>
<organism evidence="2 3">
    <name type="scientific">Tangfeifania diversioriginum</name>
    <dbReference type="NCBI Taxonomy" id="1168035"/>
    <lineage>
        <taxon>Bacteria</taxon>
        <taxon>Pseudomonadati</taxon>
        <taxon>Bacteroidota</taxon>
        <taxon>Bacteroidia</taxon>
        <taxon>Marinilabiliales</taxon>
        <taxon>Prolixibacteraceae</taxon>
        <taxon>Tangfeifania</taxon>
    </lineage>
</organism>
<accession>A0A1M6NMG2</accession>
<evidence type="ECO:0000313" key="3">
    <source>
        <dbReference type="Proteomes" id="UP000184050"/>
    </source>
</evidence>